<dbReference type="RefSeq" id="WP_119857233.1">
    <property type="nucleotide sequence ID" value="NZ_QYYD01000013.1"/>
</dbReference>
<name>A0A418VDF5_RHOPL</name>
<dbReference type="InterPro" id="IPR018490">
    <property type="entry name" value="cNMP-bd_dom_sf"/>
</dbReference>
<dbReference type="OrthoDB" id="7584044at2"/>
<dbReference type="InterPro" id="IPR036390">
    <property type="entry name" value="WH_DNA-bd_sf"/>
</dbReference>
<dbReference type="Proteomes" id="UP000285523">
    <property type="component" value="Unassembled WGS sequence"/>
</dbReference>
<proteinExistence type="predicted"/>
<evidence type="ECO:0000256" key="1">
    <source>
        <dbReference type="ARBA" id="ARBA00023015"/>
    </source>
</evidence>
<comment type="caution">
    <text evidence="5">The sequence shown here is derived from an EMBL/GenBank/DDBJ whole genome shotgun (WGS) entry which is preliminary data.</text>
</comment>
<evidence type="ECO:0000256" key="2">
    <source>
        <dbReference type="ARBA" id="ARBA00023125"/>
    </source>
</evidence>
<dbReference type="SUPFAM" id="SSF51206">
    <property type="entry name" value="cAMP-binding domain-like"/>
    <property type="match status" value="1"/>
</dbReference>
<reference evidence="5 6" key="1">
    <citation type="submission" date="2018-09" db="EMBL/GenBank/DDBJ databases">
        <title>Draft genome sequence of Rhodopseudomonas palustris 2.1.18.</title>
        <authorList>
            <person name="Robertson S.L."/>
            <person name="Meyer T.E."/>
            <person name="Kyndt J.A."/>
        </authorList>
    </citation>
    <scope>NUCLEOTIDE SEQUENCE [LARGE SCALE GENOMIC DNA]</scope>
    <source>
        <strain evidence="5 6">2.1.18</strain>
    </source>
</reference>
<evidence type="ECO:0000256" key="3">
    <source>
        <dbReference type="ARBA" id="ARBA00023163"/>
    </source>
</evidence>
<protein>
    <submittedName>
        <fullName evidence="5">Crp/Fnr family transcriptional regulator</fullName>
    </submittedName>
</protein>
<dbReference type="Pfam" id="PF13545">
    <property type="entry name" value="HTH_Crp_2"/>
    <property type="match status" value="1"/>
</dbReference>
<dbReference type="Gene3D" id="1.10.10.10">
    <property type="entry name" value="Winged helix-like DNA-binding domain superfamily/Winged helix DNA-binding domain"/>
    <property type="match status" value="1"/>
</dbReference>
<dbReference type="Gene3D" id="2.60.120.10">
    <property type="entry name" value="Jelly Rolls"/>
    <property type="match status" value="1"/>
</dbReference>
<accession>A0A418VDF5</accession>
<evidence type="ECO:0000313" key="5">
    <source>
        <dbReference type="EMBL" id="RJF74020.1"/>
    </source>
</evidence>
<dbReference type="EMBL" id="QYYD01000013">
    <property type="protein sequence ID" value="RJF74020.1"/>
    <property type="molecule type" value="Genomic_DNA"/>
</dbReference>
<sequence length="239" mass="26877">MAHPFLRKLRFGARLTPEDEAVLTSIIEPARPVRQREDVAEEGVQPNALPLIVDGWACRYSTLANGQRQIISLFIPGDLCEPFGMLPRFMDHSVATLTPVLMSPVRVERLKSAVISSPRIDEALWWDLLVSTAIDREHLVSLGRRTATERLGHLFCELHLRLDMVGLVEGMSYEMPITQADLGDLLGLSMVHVNRSLQELRRTGLMSLRGRRLTINNLDGLRELSYFDEGYLHPEGANG</sequence>
<dbReference type="SUPFAM" id="SSF46785">
    <property type="entry name" value="Winged helix' DNA-binding domain"/>
    <property type="match status" value="1"/>
</dbReference>
<organism evidence="5 6">
    <name type="scientific">Rhodopseudomonas palustris</name>
    <dbReference type="NCBI Taxonomy" id="1076"/>
    <lineage>
        <taxon>Bacteria</taxon>
        <taxon>Pseudomonadati</taxon>
        <taxon>Pseudomonadota</taxon>
        <taxon>Alphaproteobacteria</taxon>
        <taxon>Hyphomicrobiales</taxon>
        <taxon>Nitrobacteraceae</taxon>
        <taxon>Rhodopseudomonas</taxon>
    </lineage>
</organism>
<keyword evidence="2" id="KW-0238">DNA-binding</keyword>
<dbReference type="InterPro" id="IPR012318">
    <property type="entry name" value="HTH_CRP"/>
</dbReference>
<gene>
    <name evidence="5" type="ORF">D4Q52_14290</name>
</gene>
<evidence type="ECO:0000259" key="4">
    <source>
        <dbReference type="PROSITE" id="PS51063"/>
    </source>
</evidence>
<dbReference type="GO" id="GO:0006355">
    <property type="term" value="P:regulation of DNA-templated transcription"/>
    <property type="evidence" value="ECO:0007669"/>
    <property type="project" value="InterPro"/>
</dbReference>
<dbReference type="SMART" id="SM00419">
    <property type="entry name" value="HTH_CRP"/>
    <property type="match status" value="1"/>
</dbReference>
<dbReference type="InterPro" id="IPR036388">
    <property type="entry name" value="WH-like_DNA-bd_sf"/>
</dbReference>
<feature type="domain" description="HTH crp-type" evidence="4">
    <location>
        <begin position="145"/>
        <end position="219"/>
    </location>
</feature>
<dbReference type="InterPro" id="IPR014710">
    <property type="entry name" value="RmlC-like_jellyroll"/>
</dbReference>
<dbReference type="GO" id="GO:0003677">
    <property type="term" value="F:DNA binding"/>
    <property type="evidence" value="ECO:0007669"/>
    <property type="project" value="UniProtKB-KW"/>
</dbReference>
<dbReference type="PROSITE" id="PS51063">
    <property type="entry name" value="HTH_CRP_2"/>
    <property type="match status" value="1"/>
</dbReference>
<dbReference type="AlphaFoldDB" id="A0A418VDF5"/>
<evidence type="ECO:0000313" key="6">
    <source>
        <dbReference type="Proteomes" id="UP000285523"/>
    </source>
</evidence>
<keyword evidence="3" id="KW-0804">Transcription</keyword>
<keyword evidence="1" id="KW-0805">Transcription regulation</keyword>